<sequence>MLKYRSVPLVCGPGSSTLQVRATNAKTTICKPDTNDLIVIESGSSSKTRRAALHTSPRLAPANAFIQVILQN</sequence>
<evidence type="ECO:0000313" key="2">
    <source>
        <dbReference type="Proteomes" id="UP000324222"/>
    </source>
</evidence>
<organism evidence="1 2">
    <name type="scientific">Portunus trituberculatus</name>
    <name type="common">Swimming crab</name>
    <name type="synonym">Neptunus trituberculatus</name>
    <dbReference type="NCBI Taxonomy" id="210409"/>
    <lineage>
        <taxon>Eukaryota</taxon>
        <taxon>Metazoa</taxon>
        <taxon>Ecdysozoa</taxon>
        <taxon>Arthropoda</taxon>
        <taxon>Crustacea</taxon>
        <taxon>Multicrustacea</taxon>
        <taxon>Malacostraca</taxon>
        <taxon>Eumalacostraca</taxon>
        <taxon>Eucarida</taxon>
        <taxon>Decapoda</taxon>
        <taxon>Pleocyemata</taxon>
        <taxon>Brachyura</taxon>
        <taxon>Eubrachyura</taxon>
        <taxon>Portunoidea</taxon>
        <taxon>Portunidae</taxon>
        <taxon>Portuninae</taxon>
        <taxon>Portunus</taxon>
    </lineage>
</organism>
<name>A0A5B7EBN0_PORTR</name>
<comment type="caution">
    <text evidence="1">The sequence shown here is derived from an EMBL/GenBank/DDBJ whole genome shotgun (WGS) entry which is preliminary data.</text>
</comment>
<protein>
    <submittedName>
        <fullName evidence="1">Uncharacterized protein</fullName>
    </submittedName>
</protein>
<proteinExistence type="predicted"/>
<dbReference type="Proteomes" id="UP000324222">
    <property type="component" value="Unassembled WGS sequence"/>
</dbReference>
<accession>A0A5B7EBN0</accession>
<keyword evidence="2" id="KW-1185">Reference proteome</keyword>
<reference evidence="1 2" key="1">
    <citation type="submission" date="2019-05" db="EMBL/GenBank/DDBJ databases">
        <title>Another draft genome of Portunus trituberculatus and its Hox gene families provides insights of decapod evolution.</title>
        <authorList>
            <person name="Jeong J.-H."/>
            <person name="Song I."/>
            <person name="Kim S."/>
            <person name="Choi T."/>
            <person name="Kim D."/>
            <person name="Ryu S."/>
            <person name="Kim W."/>
        </authorList>
    </citation>
    <scope>NUCLEOTIDE SEQUENCE [LARGE SCALE GENOMIC DNA]</scope>
    <source>
        <tissue evidence="1">Muscle</tissue>
    </source>
</reference>
<gene>
    <name evidence="1" type="ORF">E2C01_024048</name>
</gene>
<dbReference type="AlphaFoldDB" id="A0A5B7EBN0"/>
<evidence type="ECO:0000313" key="1">
    <source>
        <dbReference type="EMBL" id="MPC30779.1"/>
    </source>
</evidence>
<dbReference type="EMBL" id="VSRR010002317">
    <property type="protein sequence ID" value="MPC30779.1"/>
    <property type="molecule type" value="Genomic_DNA"/>
</dbReference>